<evidence type="ECO:0000256" key="2">
    <source>
        <dbReference type="ARBA" id="ARBA00023002"/>
    </source>
</evidence>
<evidence type="ECO:0000259" key="3">
    <source>
        <dbReference type="Pfam" id="PF07992"/>
    </source>
</evidence>
<dbReference type="InterPro" id="IPR036188">
    <property type="entry name" value="FAD/NAD-bd_sf"/>
</dbReference>
<gene>
    <name evidence="4" type="ORF">EZ437_13025</name>
</gene>
<proteinExistence type="predicted"/>
<dbReference type="InterPro" id="IPR050097">
    <property type="entry name" value="Ferredoxin-NADP_redctase_2"/>
</dbReference>
<comment type="caution">
    <text evidence="4">The sequence shown here is derived from an EMBL/GenBank/DDBJ whole genome shotgun (WGS) entry which is preliminary data.</text>
</comment>
<dbReference type="Proteomes" id="UP000293347">
    <property type="component" value="Unassembled WGS sequence"/>
</dbReference>
<feature type="domain" description="FAD/NAD(P)-binding" evidence="3">
    <location>
        <begin position="7"/>
        <end position="286"/>
    </location>
</feature>
<keyword evidence="5" id="KW-1185">Reference proteome</keyword>
<accession>A0A4R0NLW3</accession>
<dbReference type="PRINTS" id="PR00368">
    <property type="entry name" value="FADPNR"/>
</dbReference>
<evidence type="ECO:0000256" key="1">
    <source>
        <dbReference type="ARBA" id="ARBA00022630"/>
    </source>
</evidence>
<keyword evidence="2" id="KW-0560">Oxidoreductase</keyword>
<name>A0A4R0NLW3_9SPHI</name>
<dbReference type="PANTHER" id="PTHR48105">
    <property type="entry name" value="THIOREDOXIN REDUCTASE 1-RELATED-RELATED"/>
    <property type="match status" value="1"/>
</dbReference>
<dbReference type="AlphaFoldDB" id="A0A4R0NLW3"/>
<keyword evidence="1" id="KW-0285">Flavoprotein</keyword>
<organism evidence="4 5">
    <name type="scientific">Pedobacter psychroterrae</name>
    <dbReference type="NCBI Taxonomy" id="2530453"/>
    <lineage>
        <taxon>Bacteria</taxon>
        <taxon>Pseudomonadati</taxon>
        <taxon>Bacteroidota</taxon>
        <taxon>Sphingobacteriia</taxon>
        <taxon>Sphingobacteriales</taxon>
        <taxon>Sphingobacteriaceae</taxon>
        <taxon>Pedobacter</taxon>
    </lineage>
</organism>
<evidence type="ECO:0000313" key="5">
    <source>
        <dbReference type="Proteomes" id="UP000293347"/>
    </source>
</evidence>
<dbReference type="PRINTS" id="PR00469">
    <property type="entry name" value="PNDRDTASEII"/>
</dbReference>
<dbReference type="SUPFAM" id="SSF51905">
    <property type="entry name" value="FAD/NAD(P)-binding domain"/>
    <property type="match status" value="1"/>
</dbReference>
<reference evidence="4 5" key="1">
    <citation type="submission" date="2019-02" db="EMBL/GenBank/DDBJ databases">
        <title>Pedobacter sp. RP-1-14 sp. nov., isolated from Arctic soil.</title>
        <authorList>
            <person name="Dahal R.H."/>
        </authorList>
    </citation>
    <scope>NUCLEOTIDE SEQUENCE [LARGE SCALE GENOMIC DNA]</scope>
    <source>
        <strain evidence="4 5">RP-1-14</strain>
    </source>
</reference>
<dbReference type="Pfam" id="PF07992">
    <property type="entry name" value="Pyr_redox_2"/>
    <property type="match status" value="1"/>
</dbReference>
<evidence type="ECO:0000313" key="4">
    <source>
        <dbReference type="EMBL" id="TCD01636.1"/>
    </source>
</evidence>
<dbReference type="EMBL" id="SJSL01000002">
    <property type="protein sequence ID" value="TCD01636.1"/>
    <property type="molecule type" value="Genomic_DNA"/>
</dbReference>
<dbReference type="OrthoDB" id="9806179at2"/>
<dbReference type="GO" id="GO:0016491">
    <property type="term" value="F:oxidoreductase activity"/>
    <property type="evidence" value="ECO:0007669"/>
    <property type="project" value="UniProtKB-KW"/>
</dbReference>
<sequence>MADNKDYDVIILGGSYAGLSAAMALGRSLRSVLIIDSGLPCNRQTPYSHNFITHDGEKPNVIAEKAKTQVLNYETVKFLDDHAVGGRKTDNGIAIVTQSGREYKAKKLVVTTGIKDLMPDIKGFAACWGISVIHCPYCHGYEFRNQKTGIMANGERAFHIASLVNNLTDKITILTSGKADFNEEQISKLQKNNIKIIEKEVAEMVHEHGHIKHVIFKDGSEHSFDAVYAAIPFIQHSDIPVALGCELTEQGYIKVDMLYKTTIADVFAGGDNTNPMRSVSNAVAAGNMIGAVVNSEITQERF</sequence>
<dbReference type="RefSeq" id="WP_131596436.1">
    <property type="nucleotide sequence ID" value="NZ_SJSL01000002.1"/>
</dbReference>
<dbReference type="InterPro" id="IPR023753">
    <property type="entry name" value="FAD/NAD-binding_dom"/>
</dbReference>
<dbReference type="Gene3D" id="3.50.50.60">
    <property type="entry name" value="FAD/NAD(P)-binding domain"/>
    <property type="match status" value="2"/>
</dbReference>
<protein>
    <submittedName>
        <fullName evidence="4">NAD(P)/FAD-dependent oxidoreductase</fullName>
    </submittedName>
</protein>